<keyword evidence="1" id="KW-0812">Transmembrane</keyword>
<gene>
    <name evidence="3" type="ORF">IAB51_04895</name>
</gene>
<dbReference type="InterPro" id="IPR010559">
    <property type="entry name" value="Sig_transdc_His_kin_internal"/>
</dbReference>
<dbReference type="Proteomes" id="UP000824002">
    <property type="component" value="Unassembled WGS sequence"/>
</dbReference>
<organism evidence="3 4">
    <name type="scientific">Candidatus Merdivicinus excrementipullorum</name>
    <dbReference type="NCBI Taxonomy" id="2840867"/>
    <lineage>
        <taxon>Bacteria</taxon>
        <taxon>Bacillati</taxon>
        <taxon>Bacillota</taxon>
        <taxon>Clostridia</taxon>
        <taxon>Eubacteriales</taxon>
        <taxon>Oscillospiraceae</taxon>
        <taxon>Oscillospiraceae incertae sedis</taxon>
        <taxon>Candidatus Merdivicinus</taxon>
    </lineage>
</organism>
<accession>A0A9D1JZ15</accession>
<dbReference type="InterPro" id="IPR036890">
    <property type="entry name" value="HATPase_C_sf"/>
</dbReference>
<keyword evidence="3" id="KW-0418">Kinase</keyword>
<name>A0A9D1JZ15_9FIRM</name>
<reference evidence="3" key="1">
    <citation type="submission" date="2020-10" db="EMBL/GenBank/DDBJ databases">
        <authorList>
            <person name="Gilroy R."/>
        </authorList>
    </citation>
    <scope>NUCLEOTIDE SEQUENCE</scope>
    <source>
        <strain evidence="3">CHK199-13235</strain>
    </source>
</reference>
<dbReference type="EMBL" id="DVJP01000033">
    <property type="protein sequence ID" value="HIS76134.1"/>
    <property type="molecule type" value="Genomic_DNA"/>
</dbReference>
<dbReference type="GO" id="GO:0000155">
    <property type="term" value="F:phosphorelay sensor kinase activity"/>
    <property type="evidence" value="ECO:0007669"/>
    <property type="project" value="InterPro"/>
</dbReference>
<evidence type="ECO:0000313" key="3">
    <source>
        <dbReference type="EMBL" id="HIS76134.1"/>
    </source>
</evidence>
<sequence>MRKKKASLKSLFVLIILLISLSTIVSVCLAAYFSKAMKEYNTDFYALQTESLESSLRQTLRDHLMAVRSMGLNSAIRDNIFRTDVTSSEMRQLSTELNGIINSTLYYLIDDIYLQSCVFYGYLPNDGRHFVPIEEAEGQTWYQEYQESRQSGGIYNGIFVSYEPRPNYLGKNIVYNMNLIQPINSFNSGYTASRGTGPCYQVLTVSMQGIVGENADNAGMSLHIFEEGTDGLVYSNNTAMDLTAKEAMLFAKENGLTGYNNFDGSFQRVHPETPLSVFYVEEIHAYVAAVFEPAENNLWDKFGWTAVFLVLLIFAFLILNVISFYRRFRGRIEEVVGFLDRVNVSGSPAPATGNSGLDEIQRIERHVGRMQDRITLLVKEEYELKLQKLSAQYEALTACINPHFLYNTLNTIAAMASLEEAEGTEQMVVALSDMFRYSSDIRTRYVCLKDELKNISDYLYIQGIRHRDTFRYRVDVNPGLENCRVPKLLLQPLVENCFKHGFRRTGDQSRKNEILICAVRENELLKIYVMDNGGSFSQGRMDEMNALFQGAGKPDPADGAPIGLLNVHRRLQILYGDEYGLRLSCEQGAYTCIEAKMLYREEDEDV</sequence>
<evidence type="ECO:0000313" key="4">
    <source>
        <dbReference type="Proteomes" id="UP000824002"/>
    </source>
</evidence>
<keyword evidence="3" id="KW-0808">Transferase</keyword>
<dbReference type="Pfam" id="PF06580">
    <property type="entry name" value="His_kinase"/>
    <property type="match status" value="1"/>
</dbReference>
<evidence type="ECO:0000256" key="1">
    <source>
        <dbReference type="SAM" id="Phobius"/>
    </source>
</evidence>
<feature type="transmembrane region" description="Helical" evidence="1">
    <location>
        <begin position="302"/>
        <end position="322"/>
    </location>
</feature>
<dbReference type="GO" id="GO:0016020">
    <property type="term" value="C:membrane"/>
    <property type="evidence" value="ECO:0007669"/>
    <property type="project" value="InterPro"/>
</dbReference>
<comment type="caution">
    <text evidence="3">The sequence shown here is derived from an EMBL/GenBank/DDBJ whole genome shotgun (WGS) entry which is preliminary data.</text>
</comment>
<keyword evidence="1" id="KW-1133">Transmembrane helix</keyword>
<dbReference type="PANTHER" id="PTHR34220:SF7">
    <property type="entry name" value="SENSOR HISTIDINE KINASE YPDA"/>
    <property type="match status" value="1"/>
</dbReference>
<keyword evidence="1" id="KW-0472">Membrane</keyword>
<evidence type="ECO:0000259" key="2">
    <source>
        <dbReference type="Pfam" id="PF06580"/>
    </source>
</evidence>
<reference evidence="3" key="2">
    <citation type="journal article" date="2021" name="PeerJ">
        <title>Extensive microbial diversity within the chicken gut microbiome revealed by metagenomics and culture.</title>
        <authorList>
            <person name="Gilroy R."/>
            <person name="Ravi A."/>
            <person name="Getino M."/>
            <person name="Pursley I."/>
            <person name="Horton D.L."/>
            <person name="Alikhan N.F."/>
            <person name="Baker D."/>
            <person name="Gharbi K."/>
            <person name="Hall N."/>
            <person name="Watson M."/>
            <person name="Adriaenssens E.M."/>
            <person name="Foster-Nyarko E."/>
            <person name="Jarju S."/>
            <person name="Secka A."/>
            <person name="Antonio M."/>
            <person name="Oren A."/>
            <person name="Chaudhuri R.R."/>
            <person name="La Ragione R."/>
            <person name="Hildebrand F."/>
            <person name="Pallen M.J."/>
        </authorList>
    </citation>
    <scope>NUCLEOTIDE SEQUENCE</scope>
    <source>
        <strain evidence="3">CHK199-13235</strain>
    </source>
</reference>
<dbReference type="PANTHER" id="PTHR34220">
    <property type="entry name" value="SENSOR HISTIDINE KINASE YPDA"/>
    <property type="match status" value="1"/>
</dbReference>
<proteinExistence type="predicted"/>
<feature type="domain" description="Signal transduction histidine kinase internal region" evidence="2">
    <location>
        <begin position="391"/>
        <end position="469"/>
    </location>
</feature>
<dbReference type="AlphaFoldDB" id="A0A9D1JZ15"/>
<dbReference type="Gene3D" id="3.30.565.10">
    <property type="entry name" value="Histidine kinase-like ATPase, C-terminal domain"/>
    <property type="match status" value="1"/>
</dbReference>
<dbReference type="SUPFAM" id="SSF55874">
    <property type="entry name" value="ATPase domain of HSP90 chaperone/DNA topoisomerase II/histidine kinase"/>
    <property type="match status" value="1"/>
</dbReference>
<dbReference type="InterPro" id="IPR050640">
    <property type="entry name" value="Bact_2-comp_sensor_kinase"/>
</dbReference>
<protein>
    <submittedName>
        <fullName evidence="3">Histidine kinase</fullName>
    </submittedName>
</protein>